<gene>
    <name evidence="2" type="ORF">D934_06540</name>
</gene>
<dbReference type="AlphaFoldDB" id="A0A060H3W3"/>
<sequence length="179" mass="20362">MLLDMDTKNTELHTKRWELLWGVQKSQRYHSCRMAFFDRCNTLSSFIGLLGASAVIASFGKYTVEWMAVAGAVTVTIATSINLVAGTAQMARIHSDLRRRFSQLESDIVKHPDATQEQVSAWTAQRLEIESDEPPIFVALDILCENQVTRSYAHLKDHPSHKLPWFKRVTAQWLTWGNA</sequence>
<dbReference type="Proteomes" id="UP000027215">
    <property type="component" value="Chromosome"/>
</dbReference>
<keyword evidence="1" id="KW-0472">Membrane</keyword>
<keyword evidence="1" id="KW-0812">Transmembrane</keyword>
<evidence type="ECO:0008006" key="4">
    <source>
        <dbReference type="Google" id="ProtNLM"/>
    </source>
</evidence>
<accession>A0A060H3W3</accession>
<evidence type="ECO:0000256" key="1">
    <source>
        <dbReference type="SAM" id="Phobius"/>
    </source>
</evidence>
<evidence type="ECO:0000313" key="3">
    <source>
        <dbReference type="Proteomes" id="UP000027215"/>
    </source>
</evidence>
<dbReference type="HOGENOM" id="CLU_114946_0_0_6"/>
<protein>
    <recommendedName>
        <fullName evidence="4">SMODS and SLOG-associating 2TM effector domain-containing protein</fullName>
    </recommendedName>
</protein>
<evidence type="ECO:0000313" key="2">
    <source>
        <dbReference type="EMBL" id="AIC09985.1"/>
    </source>
</evidence>
<dbReference type="PATRIC" id="fig|155920.8.peg.1527"/>
<keyword evidence="1" id="KW-1133">Transmembrane helix</keyword>
<proteinExistence type="predicted"/>
<dbReference type="KEGG" id="xfs:D934_06540"/>
<name>A0A060H3W3_XYLFS</name>
<feature type="transmembrane region" description="Helical" evidence="1">
    <location>
        <begin position="66"/>
        <end position="91"/>
    </location>
</feature>
<feature type="transmembrane region" description="Helical" evidence="1">
    <location>
        <begin position="43"/>
        <end position="60"/>
    </location>
</feature>
<reference evidence="2 3" key="1">
    <citation type="submission" date="2013-08" db="EMBL/GenBank/DDBJ databases">
        <authorList>
            <person name="Stouthamer R."/>
            <person name="Nunney L."/>
        </authorList>
    </citation>
    <scope>NUCLEOTIDE SEQUENCE [LARGE SCALE GENOMIC DNA]</scope>
    <source>
        <strain evidence="3">ann-1</strain>
    </source>
</reference>
<organism evidence="2 3">
    <name type="scientific">Xylella fastidiosa subsp. sandyi Ann-1</name>
    <dbReference type="NCBI Taxonomy" id="155920"/>
    <lineage>
        <taxon>Bacteria</taxon>
        <taxon>Pseudomonadati</taxon>
        <taxon>Pseudomonadota</taxon>
        <taxon>Gammaproteobacteria</taxon>
        <taxon>Lysobacterales</taxon>
        <taxon>Lysobacteraceae</taxon>
        <taxon>Xylella</taxon>
    </lineage>
</organism>
<dbReference type="EMBL" id="CP006696">
    <property type="protein sequence ID" value="AIC09985.1"/>
    <property type="molecule type" value="Genomic_DNA"/>
</dbReference>